<dbReference type="PANTHER" id="PTHR48099">
    <property type="entry name" value="C-1-TETRAHYDROFOLATE SYNTHASE, CYTOPLASMIC-RELATED"/>
    <property type="match status" value="1"/>
</dbReference>
<feature type="binding site" evidence="9">
    <location>
        <position position="218"/>
    </location>
    <ligand>
        <name>NADP(+)</name>
        <dbReference type="ChEBI" id="CHEBI:58349"/>
    </ligand>
</feature>
<name>A0A1G2QJU0_9BACT</name>
<keyword evidence="4 9" id="KW-0378">Hydrolase</keyword>
<comment type="subunit">
    <text evidence="9">Homodimer.</text>
</comment>
<keyword evidence="9" id="KW-0028">Amino-acid biosynthesis</keyword>
<organism evidence="12 13">
    <name type="scientific">Candidatus Vogelbacteria bacterium RIFOXYD1_FULL_51_18</name>
    <dbReference type="NCBI Taxonomy" id="1802440"/>
    <lineage>
        <taxon>Bacteria</taxon>
        <taxon>Candidatus Vogeliibacteriota</taxon>
    </lineage>
</organism>
<dbReference type="PRINTS" id="PR00085">
    <property type="entry name" value="THFDHDRGNASE"/>
</dbReference>
<dbReference type="InterPro" id="IPR020631">
    <property type="entry name" value="THF_DH/CycHdrlase_NAD-bd_dom"/>
</dbReference>
<dbReference type="InterPro" id="IPR000672">
    <property type="entry name" value="THF_DH/CycHdrlase"/>
</dbReference>
<evidence type="ECO:0000256" key="7">
    <source>
        <dbReference type="ARBA" id="ARBA00023167"/>
    </source>
</evidence>
<proteinExistence type="inferred from homology"/>
<keyword evidence="8 9" id="KW-0511">Multifunctional enzyme</keyword>
<evidence type="ECO:0000256" key="4">
    <source>
        <dbReference type="ARBA" id="ARBA00022801"/>
    </source>
</evidence>
<dbReference type="InterPro" id="IPR046346">
    <property type="entry name" value="Aminoacid_DH-like_N_sf"/>
</dbReference>
<dbReference type="GO" id="GO:0005829">
    <property type="term" value="C:cytosol"/>
    <property type="evidence" value="ECO:0007669"/>
    <property type="project" value="TreeGrafter"/>
</dbReference>
<evidence type="ECO:0000313" key="13">
    <source>
        <dbReference type="Proteomes" id="UP000177090"/>
    </source>
</evidence>
<keyword evidence="5 9" id="KW-0521">NADP</keyword>
<evidence type="ECO:0000256" key="6">
    <source>
        <dbReference type="ARBA" id="ARBA00023002"/>
    </source>
</evidence>
<gene>
    <name evidence="9" type="primary">folD</name>
    <name evidence="12" type="ORF">A2569_01465</name>
</gene>
<dbReference type="Gene3D" id="3.40.50.10860">
    <property type="entry name" value="Leucine Dehydrogenase, chain A, domain 1"/>
    <property type="match status" value="1"/>
</dbReference>
<evidence type="ECO:0000256" key="3">
    <source>
        <dbReference type="ARBA" id="ARBA00022755"/>
    </source>
</evidence>
<comment type="similarity">
    <text evidence="9">Belongs to the tetrahydrofolate dehydrogenase/cyclohydrolase family.</text>
</comment>
<dbReference type="GO" id="GO:0004477">
    <property type="term" value="F:methenyltetrahydrofolate cyclohydrolase activity"/>
    <property type="evidence" value="ECO:0007669"/>
    <property type="project" value="UniProtKB-UniRule"/>
</dbReference>
<comment type="pathway">
    <text evidence="1 9">One-carbon metabolism; tetrahydrofolate interconversion.</text>
</comment>
<dbReference type="InterPro" id="IPR036291">
    <property type="entry name" value="NAD(P)-bd_dom_sf"/>
</dbReference>
<comment type="function">
    <text evidence="9">Catalyzes the oxidation of 5,10-methylenetetrahydrofolate to 5,10-methenyltetrahydrofolate and then the hydrolysis of 5,10-methenyltetrahydrofolate to 10-formyltetrahydrofolate.</text>
</comment>
<comment type="catalytic activity">
    <reaction evidence="9">
        <text>(6R)-5,10-methenyltetrahydrofolate + H2O = (6R)-10-formyltetrahydrofolate + H(+)</text>
        <dbReference type="Rhea" id="RHEA:23700"/>
        <dbReference type="ChEBI" id="CHEBI:15377"/>
        <dbReference type="ChEBI" id="CHEBI:15378"/>
        <dbReference type="ChEBI" id="CHEBI:57455"/>
        <dbReference type="ChEBI" id="CHEBI:195366"/>
        <dbReference type="EC" id="3.5.4.9"/>
    </reaction>
</comment>
<evidence type="ECO:0000256" key="9">
    <source>
        <dbReference type="HAMAP-Rule" id="MF_01576"/>
    </source>
</evidence>
<dbReference type="Gene3D" id="3.40.50.720">
    <property type="entry name" value="NAD(P)-binding Rossmann-like Domain"/>
    <property type="match status" value="1"/>
</dbReference>
<dbReference type="GO" id="GO:0000105">
    <property type="term" value="P:L-histidine biosynthetic process"/>
    <property type="evidence" value="ECO:0007669"/>
    <property type="project" value="UniProtKB-KW"/>
</dbReference>
<comment type="catalytic activity">
    <reaction evidence="9">
        <text>(6R)-5,10-methylene-5,6,7,8-tetrahydrofolate + NADP(+) = (6R)-5,10-methenyltetrahydrofolate + NADPH</text>
        <dbReference type="Rhea" id="RHEA:22812"/>
        <dbReference type="ChEBI" id="CHEBI:15636"/>
        <dbReference type="ChEBI" id="CHEBI:57455"/>
        <dbReference type="ChEBI" id="CHEBI:57783"/>
        <dbReference type="ChEBI" id="CHEBI:58349"/>
        <dbReference type="EC" id="1.5.1.5"/>
    </reaction>
</comment>
<evidence type="ECO:0000259" key="10">
    <source>
        <dbReference type="Pfam" id="PF00763"/>
    </source>
</evidence>
<dbReference type="GO" id="GO:0035999">
    <property type="term" value="P:tetrahydrofolate interconversion"/>
    <property type="evidence" value="ECO:0007669"/>
    <property type="project" value="UniProtKB-UniRule"/>
</dbReference>
<feature type="domain" description="Tetrahydrofolate dehydrogenase/cyclohydrolase catalytic" evidence="10">
    <location>
        <begin position="4"/>
        <end position="112"/>
    </location>
</feature>
<dbReference type="SUPFAM" id="SSF53223">
    <property type="entry name" value="Aminoacid dehydrogenase-like, N-terminal domain"/>
    <property type="match status" value="1"/>
</dbReference>
<keyword evidence="2 9" id="KW-0554">One-carbon metabolism</keyword>
<comment type="caution">
    <text evidence="9">Lacks conserved residue(s) required for the propagation of feature annotation.</text>
</comment>
<evidence type="ECO:0000256" key="2">
    <source>
        <dbReference type="ARBA" id="ARBA00022563"/>
    </source>
</evidence>
<sequence>MIVSGRKLAKEIEESIAGEVREALKPPLLGIVQVGENPVSENFIRMKREFAQRVGIGVRVARLPADVPLADVQSAIRECARASDGLIVQLPLPENLDTETVLAAIPQEKDVDALCSPPAGGHLILSPVVEAIKHVFTAHGVTLKNKRVLVIGRGRLVGAPIAEWLSGNGTTVDVIGDEVEDLVPYARAAGIIISGAGSPHLIKSSMLKEGVVLIDCGASEAGGKVLGDADPACAEKCSVFTPVPGGIGPLTVAMLFKNLLTLHSLVKK</sequence>
<evidence type="ECO:0000313" key="12">
    <source>
        <dbReference type="EMBL" id="OHA60211.1"/>
    </source>
</evidence>
<dbReference type="PANTHER" id="PTHR48099:SF5">
    <property type="entry name" value="C-1-TETRAHYDROFOLATE SYNTHASE, CYTOPLASMIC"/>
    <property type="match status" value="1"/>
</dbReference>
<evidence type="ECO:0000259" key="11">
    <source>
        <dbReference type="Pfam" id="PF02882"/>
    </source>
</evidence>
<feature type="binding site" evidence="9">
    <location>
        <begin position="152"/>
        <end position="154"/>
    </location>
    <ligand>
        <name>NADP(+)</name>
        <dbReference type="ChEBI" id="CHEBI:58349"/>
    </ligand>
</feature>
<dbReference type="Proteomes" id="UP000177090">
    <property type="component" value="Unassembled WGS sequence"/>
</dbReference>
<keyword evidence="3 9" id="KW-0658">Purine biosynthesis</keyword>
<keyword evidence="9" id="KW-0368">Histidine biosynthesis</keyword>
<evidence type="ECO:0000256" key="5">
    <source>
        <dbReference type="ARBA" id="ARBA00022857"/>
    </source>
</evidence>
<evidence type="ECO:0000256" key="8">
    <source>
        <dbReference type="ARBA" id="ARBA00023268"/>
    </source>
</evidence>
<keyword evidence="6 9" id="KW-0560">Oxidoreductase</keyword>
<comment type="caution">
    <text evidence="12">The sequence shown here is derived from an EMBL/GenBank/DDBJ whole genome shotgun (WGS) entry which is preliminary data.</text>
</comment>
<dbReference type="EMBL" id="MHTL01000017">
    <property type="protein sequence ID" value="OHA60211.1"/>
    <property type="molecule type" value="Genomic_DNA"/>
</dbReference>
<dbReference type="Pfam" id="PF00763">
    <property type="entry name" value="THF_DHG_CYH"/>
    <property type="match status" value="1"/>
</dbReference>
<dbReference type="UniPathway" id="UPA00193"/>
<dbReference type="Pfam" id="PF02882">
    <property type="entry name" value="THF_DHG_CYH_C"/>
    <property type="match status" value="1"/>
</dbReference>
<feature type="domain" description="Tetrahydrofolate dehydrogenase/cyclohydrolase NAD(P)-binding" evidence="11">
    <location>
        <begin position="130"/>
        <end position="263"/>
    </location>
</feature>
<dbReference type="EC" id="3.5.4.9" evidence="9"/>
<keyword evidence="7 9" id="KW-0486">Methionine biosynthesis</keyword>
<accession>A0A1G2QJU0</accession>
<dbReference type="GO" id="GO:0009086">
    <property type="term" value="P:methionine biosynthetic process"/>
    <property type="evidence" value="ECO:0007669"/>
    <property type="project" value="UniProtKB-KW"/>
</dbReference>
<dbReference type="AlphaFoldDB" id="A0A1G2QJU0"/>
<protein>
    <recommendedName>
        <fullName evidence="9">Bifunctional protein FolD</fullName>
    </recommendedName>
    <domain>
        <recommendedName>
            <fullName evidence="9">Methylenetetrahydrofolate dehydrogenase</fullName>
            <ecNumber evidence="9">1.5.1.5</ecNumber>
        </recommendedName>
    </domain>
    <domain>
        <recommendedName>
            <fullName evidence="9">Methenyltetrahydrofolate cyclohydrolase</fullName>
            <ecNumber evidence="9">3.5.4.9</ecNumber>
        </recommendedName>
    </domain>
</protein>
<dbReference type="EC" id="1.5.1.5" evidence="9"/>
<dbReference type="HAMAP" id="MF_01576">
    <property type="entry name" value="THF_DHG_CYH"/>
    <property type="match status" value="1"/>
</dbReference>
<dbReference type="STRING" id="1802440.A2569_01465"/>
<reference evidence="12 13" key="1">
    <citation type="journal article" date="2016" name="Nat. Commun.">
        <title>Thousands of microbial genomes shed light on interconnected biogeochemical processes in an aquifer system.</title>
        <authorList>
            <person name="Anantharaman K."/>
            <person name="Brown C.T."/>
            <person name="Hug L.A."/>
            <person name="Sharon I."/>
            <person name="Castelle C.J."/>
            <person name="Probst A.J."/>
            <person name="Thomas B.C."/>
            <person name="Singh A."/>
            <person name="Wilkins M.J."/>
            <person name="Karaoz U."/>
            <person name="Brodie E.L."/>
            <person name="Williams K.H."/>
            <person name="Hubbard S.S."/>
            <person name="Banfield J.F."/>
        </authorList>
    </citation>
    <scope>NUCLEOTIDE SEQUENCE [LARGE SCALE GENOMIC DNA]</scope>
</reference>
<evidence type="ECO:0000256" key="1">
    <source>
        <dbReference type="ARBA" id="ARBA00004777"/>
    </source>
</evidence>
<dbReference type="GO" id="GO:0004488">
    <property type="term" value="F:methylenetetrahydrofolate dehydrogenase (NADP+) activity"/>
    <property type="evidence" value="ECO:0007669"/>
    <property type="project" value="UniProtKB-UniRule"/>
</dbReference>
<dbReference type="GO" id="GO:0006164">
    <property type="term" value="P:purine nucleotide biosynthetic process"/>
    <property type="evidence" value="ECO:0007669"/>
    <property type="project" value="UniProtKB-KW"/>
</dbReference>
<dbReference type="SUPFAM" id="SSF51735">
    <property type="entry name" value="NAD(P)-binding Rossmann-fold domains"/>
    <property type="match status" value="1"/>
</dbReference>
<dbReference type="InterPro" id="IPR020630">
    <property type="entry name" value="THF_DH/CycHdrlase_cat_dom"/>
</dbReference>